<dbReference type="eggNOG" id="ENOG502QUIN">
    <property type="taxonomic scope" value="Eukaryota"/>
</dbReference>
<evidence type="ECO:0000256" key="5">
    <source>
        <dbReference type="ARBA" id="ARBA00022842"/>
    </source>
</evidence>
<dbReference type="PANTHER" id="PTHR31009">
    <property type="entry name" value="S-ADENOSYL-L-METHIONINE:CARBOXYL METHYLTRANSFERASE FAMILY PROTEIN"/>
    <property type="match status" value="1"/>
</dbReference>
<dbReference type="PhylomeDB" id="A0A022QI32"/>
<proteinExistence type="inferred from homology"/>
<keyword evidence="2" id="KW-0489">Methyltransferase</keyword>
<dbReference type="EMBL" id="KI631457">
    <property type="protein sequence ID" value="EYU27264.1"/>
    <property type="molecule type" value="Genomic_DNA"/>
</dbReference>
<name>A0A022QI32_ERYGU</name>
<dbReference type="InterPro" id="IPR029063">
    <property type="entry name" value="SAM-dependent_MTases_sf"/>
</dbReference>
<accession>A0A022QI32</accession>
<evidence type="ECO:0008006" key="8">
    <source>
        <dbReference type="Google" id="ProtNLM"/>
    </source>
</evidence>
<dbReference type="GO" id="GO:0008757">
    <property type="term" value="F:S-adenosylmethionine-dependent methyltransferase activity"/>
    <property type="evidence" value="ECO:0000318"/>
    <property type="project" value="GO_Central"/>
</dbReference>
<evidence type="ECO:0000256" key="4">
    <source>
        <dbReference type="ARBA" id="ARBA00022723"/>
    </source>
</evidence>
<dbReference type="GO" id="GO:0046872">
    <property type="term" value="F:metal ion binding"/>
    <property type="evidence" value="ECO:0007669"/>
    <property type="project" value="UniProtKB-KW"/>
</dbReference>
<keyword evidence="3" id="KW-0808">Transferase</keyword>
<protein>
    <recommendedName>
        <fullName evidence="8">S-adenosylmethionine-dependent methyltransferase</fullName>
    </recommendedName>
</protein>
<evidence type="ECO:0000313" key="7">
    <source>
        <dbReference type="Proteomes" id="UP000030748"/>
    </source>
</evidence>
<dbReference type="InterPro" id="IPR042086">
    <property type="entry name" value="MeTrfase_capping"/>
</dbReference>
<evidence type="ECO:0000313" key="6">
    <source>
        <dbReference type="EMBL" id="EYU27264.1"/>
    </source>
</evidence>
<sequence length="366" mass="40610">MAQSSAMNGGDGIYSYLKNSNLQRDGLNAAKNVIKEALLESLDLKTLLLSSPNSTATTFTIADLGCSVGQNTLFAMKMLIETVEHKHHNISQENSEKNRIEFQVFFNDQTANDFNTLFASLPPQHERKYFAAGVPGSFYGRLFPSSSIHIAYCSSSLHWLSELPVDLVDINSPAYNSGRIHYTGASDAVVGAYADQFEKDMQVFLTARAEEIVGGGMVVILMPGVPDGGVTHDVGIALTFLGSILMDMVEEGILIQDRVDSLNIPHVYPSVKQMKRLVEQNDSFEIVKMELRNARSDMEAPIDIESAVMHLRAFTEETIVNQLGIEIVDELFKRAVKQKNKFYQMLHASGIEIGAQFFSVLKRKFD</sequence>
<keyword evidence="5" id="KW-0460">Magnesium</keyword>
<dbReference type="SUPFAM" id="SSF53335">
    <property type="entry name" value="S-adenosyl-L-methionine-dependent methyltransferases"/>
    <property type="match status" value="1"/>
</dbReference>
<comment type="similarity">
    <text evidence="1">Belongs to the methyltransferase superfamily. Type-7 methyltransferase family.</text>
</comment>
<dbReference type="GO" id="GO:0032259">
    <property type="term" value="P:methylation"/>
    <property type="evidence" value="ECO:0000318"/>
    <property type="project" value="GO_Central"/>
</dbReference>
<keyword evidence="7" id="KW-1185">Reference proteome</keyword>
<gene>
    <name evidence="6" type="ORF">MIMGU_mgv1a008654mg</name>
</gene>
<keyword evidence="4" id="KW-0479">Metal-binding</keyword>
<evidence type="ECO:0000256" key="2">
    <source>
        <dbReference type="ARBA" id="ARBA00022603"/>
    </source>
</evidence>
<dbReference type="InterPro" id="IPR005299">
    <property type="entry name" value="MeTrfase_7"/>
</dbReference>
<evidence type="ECO:0000256" key="1">
    <source>
        <dbReference type="ARBA" id="ARBA00007967"/>
    </source>
</evidence>
<dbReference type="Gene3D" id="1.10.1200.270">
    <property type="entry name" value="Methyltransferase, alpha-helical capping domain"/>
    <property type="match status" value="1"/>
</dbReference>
<organism evidence="6 7">
    <name type="scientific">Erythranthe guttata</name>
    <name type="common">Yellow monkey flower</name>
    <name type="synonym">Mimulus guttatus</name>
    <dbReference type="NCBI Taxonomy" id="4155"/>
    <lineage>
        <taxon>Eukaryota</taxon>
        <taxon>Viridiplantae</taxon>
        <taxon>Streptophyta</taxon>
        <taxon>Embryophyta</taxon>
        <taxon>Tracheophyta</taxon>
        <taxon>Spermatophyta</taxon>
        <taxon>Magnoliopsida</taxon>
        <taxon>eudicotyledons</taxon>
        <taxon>Gunneridae</taxon>
        <taxon>Pentapetalae</taxon>
        <taxon>asterids</taxon>
        <taxon>lamiids</taxon>
        <taxon>Lamiales</taxon>
        <taxon>Phrymaceae</taxon>
        <taxon>Erythranthe</taxon>
    </lineage>
</organism>
<evidence type="ECO:0000256" key="3">
    <source>
        <dbReference type="ARBA" id="ARBA00022679"/>
    </source>
</evidence>
<dbReference type="AlphaFoldDB" id="A0A022QI32"/>
<dbReference type="Proteomes" id="UP000030748">
    <property type="component" value="Unassembled WGS sequence"/>
</dbReference>
<reference evidence="6 7" key="1">
    <citation type="journal article" date="2013" name="Proc. Natl. Acad. Sci. U.S.A.">
        <title>Fine-scale variation in meiotic recombination in Mimulus inferred from population shotgun sequencing.</title>
        <authorList>
            <person name="Hellsten U."/>
            <person name="Wright K.M."/>
            <person name="Jenkins J."/>
            <person name="Shu S."/>
            <person name="Yuan Y."/>
            <person name="Wessler S.R."/>
            <person name="Schmutz J."/>
            <person name="Willis J.H."/>
            <person name="Rokhsar D.S."/>
        </authorList>
    </citation>
    <scope>NUCLEOTIDE SEQUENCE [LARGE SCALE GENOMIC DNA]</scope>
    <source>
        <strain evidence="7">cv. DUN x IM62</strain>
    </source>
</reference>
<dbReference type="Pfam" id="PF03492">
    <property type="entry name" value="Methyltransf_7"/>
    <property type="match status" value="1"/>
</dbReference>
<dbReference type="Gene3D" id="3.40.50.150">
    <property type="entry name" value="Vaccinia Virus protein VP39"/>
    <property type="match status" value="1"/>
</dbReference>